<evidence type="ECO:0000313" key="2">
    <source>
        <dbReference type="Proteomes" id="UP000095287"/>
    </source>
</evidence>
<evidence type="ECO:0000313" key="3">
    <source>
        <dbReference type="WBParaSite" id="L893_g15225.t1"/>
    </source>
</evidence>
<sequence>MSFLLTTVPSPVYCYVPFYGKASLVKVGEGQGLLLPPSTHWRTVNEYRRFLDSFKQQNWKRQRIGHRSQMAANRERESETAREARRNANAIATASARAHETDEQRSQRLHDDAQRHARRVEDETVEQRSQRLLNDALRHSQNRSNASQEQIQERRINDRVYSQNRRSTEDEASRNTRLQNLRALHEQRRVQAAARNICIGSCEPEEFFTAPPPNTATRSREVFRIYPVTRKTNMFKDFFSLPESSVLSRNVCTFKSRLKAISSNL</sequence>
<organism evidence="2 3">
    <name type="scientific">Steinernema glaseri</name>
    <dbReference type="NCBI Taxonomy" id="37863"/>
    <lineage>
        <taxon>Eukaryota</taxon>
        <taxon>Metazoa</taxon>
        <taxon>Ecdysozoa</taxon>
        <taxon>Nematoda</taxon>
        <taxon>Chromadorea</taxon>
        <taxon>Rhabditida</taxon>
        <taxon>Tylenchina</taxon>
        <taxon>Panagrolaimomorpha</taxon>
        <taxon>Strongyloidoidea</taxon>
        <taxon>Steinernematidae</taxon>
        <taxon>Steinernema</taxon>
    </lineage>
</organism>
<feature type="region of interest" description="Disordered" evidence="1">
    <location>
        <begin position="62"/>
        <end position="176"/>
    </location>
</feature>
<feature type="compositionally biased region" description="Low complexity" evidence="1">
    <location>
        <begin position="87"/>
        <end position="96"/>
    </location>
</feature>
<dbReference type="Proteomes" id="UP000095287">
    <property type="component" value="Unplaced"/>
</dbReference>
<reference evidence="3" key="1">
    <citation type="submission" date="2016-11" db="UniProtKB">
        <authorList>
            <consortium name="WormBaseParasite"/>
        </authorList>
    </citation>
    <scope>IDENTIFICATION</scope>
</reference>
<keyword evidence="2" id="KW-1185">Reference proteome</keyword>
<dbReference type="WBParaSite" id="L893_g15225.t1">
    <property type="protein sequence ID" value="L893_g15225.t1"/>
    <property type="gene ID" value="L893_g15225"/>
</dbReference>
<feature type="compositionally biased region" description="Basic and acidic residues" evidence="1">
    <location>
        <begin position="73"/>
        <end position="86"/>
    </location>
</feature>
<proteinExistence type="predicted"/>
<name>A0A1I7YDM6_9BILA</name>
<protein>
    <submittedName>
        <fullName evidence="3">Uncharacterized protein</fullName>
    </submittedName>
</protein>
<dbReference type="AlphaFoldDB" id="A0A1I7YDM6"/>
<evidence type="ECO:0000256" key="1">
    <source>
        <dbReference type="SAM" id="MobiDB-lite"/>
    </source>
</evidence>
<feature type="compositionally biased region" description="Basic and acidic residues" evidence="1">
    <location>
        <begin position="97"/>
        <end position="129"/>
    </location>
</feature>
<accession>A0A1I7YDM6</accession>